<evidence type="ECO:0000313" key="3">
    <source>
        <dbReference type="Proteomes" id="UP000076798"/>
    </source>
</evidence>
<feature type="compositionally biased region" description="Polar residues" evidence="1">
    <location>
        <begin position="37"/>
        <end position="73"/>
    </location>
</feature>
<evidence type="ECO:0000256" key="1">
    <source>
        <dbReference type="SAM" id="MobiDB-lite"/>
    </source>
</evidence>
<feature type="region of interest" description="Disordered" evidence="1">
    <location>
        <begin position="36"/>
        <end position="91"/>
    </location>
</feature>
<proteinExistence type="predicted"/>
<protein>
    <submittedName>
        <fullName evidence="2">Uncharacterized protein</fullName>
    </submittedName>
</protein>
<gene>
    <name evidence="2" type="ORF">SISSUDRAFT_519288</name>
</gene>
<organism evidence="2 3">
    <name type="scientific">Sistotremastrum suecicum HHB10207 ss-3</name>
    <dbReference type="NCBI Taxonomy" id="1314776"/>
    <lineage>
        <taxon>Eukaryota</taxon>
        <taxon>Fungi</taxon>
        <taxon>Dikarya</taxon>
        <taxon>Basidiomycota</taxon>
        <taxon>Agaricomycotina</taxon>
        <taxon>Agaricomycetes</taxon>
        <taxon>Sistotremastrales</taxon>
        <taxon>Sistotremastraceae</taxon>
        <taxon>Sistotremastrum</taxon>
    </lineage>
</organism>
<dbReference type="AlphaFoldDB" id="A0A166F9V9"/>
<sequence>MVNHRNCAVYINYRHSKAVVFGSQNMHPSRLIDRRSANVTHDQSASSNRQLKQGCTISHRPSSRQPDPTSSHTQRAHLMHPSNNHNHNRTLKPARRPYLTSLFSSIARRCTCYSSSNYPRYLKCARYEFLKISIRRLLSGE</sequence>
<dbReference type="EMBL" id="KV428033">
    <property type="protein sequence ID" value="KZT40434.1"/>
    <property type="molecule type" value="Genomic_DNA"/>
</dbReference>
<accession>A0A166F9V9</accession>
<evidence type="ECO:0000313" key="2">
    <source>
        <dbReference type="EMBL" id="KZT40434.1"/>
    </source>
</evidence>
<reference evidence="2 3" key="1">
    <citation type="journal article" date="2016" name="Mol. Biol. Evol.">
        <title>Comparative Genomics of Early-Diverging Mushroom-Forming Fungi Provides Insights into the Origins of Lignocellulose Decay Capabilities.</title>
        <authorList>
            <person name="Nagy L.G."/>
            <person name="Riley R."/>
            <person name="Tritt A."/>
            <person name="Adam C."/>
            <person name="Daum C."/>
            <person name="Floudas D."/>
            <person name="Sun H."/>
            <person name="Yadav J.S."/>
            <person name="Pangilinan J."/>
            <person name="Larsson K.H."/>
            <person name="Matsuura K."/>
            <person name="Barry K."/>
            <person name="Labutti K."/>
            <person name="Kuo R."/>
            <person name="Ohm R.A."/>
            <person name="Bhattacharya S.S."/>
            <person name="Shirouzu T."/>
            <person name="Yoshinaga Y."/>
            <person name="Martin F.M."/>
            <person name="Grigoriev I.V."/>
            <person name="Hibbett D.S."/>
        </authorList>
    </citation>
    <scope>NUCLEOTIDE SEQUENCE [LARGE SCALE GENOMIC DNA]</scope>
    <source>
        <strain evidence="2 3">HHB10207 ss-3</strain>
    </source>
</reference>
<name>A0A166F9V9_9AGAM</name>
<dbReference type="Proteomes" id="UP000076798">
    <property type="component" value="Unassembled WGS sequence"/>
</dbReference>
<keyword evidence="3" id="KW-1185">Reference proteome</keyword>